<sequence>MLPSPLRFEPTSYVATSSNVSPPDDGLQRASSSQTLTHETSAGSAVDESPQAAPIEAVLPEALAGQDSRARVVCGLVLRAPSHWGPVSSVMAFALLDRRDDLHDAARQRGLARLAGMMGEAGFVLHEGEVGQVGGMRALLYEDGRFGIRVHRETRWATGDLPCDGLWHAVLAAVVATEVEDIDPSLLSTLPGLLARLVAEDPGFAVTVWQSHLAGDSPAFTPDATATLGDVAWRCGSWMAVAAGAATGLTYGFASDVLHSSAVTSGDDASPPSTGLIEAEASGCRGGNGMLGAVVPLAGALACGALELVAAARLYAAVPSERAAVALHRAQHLSAYALLLPSLTADELRFLMSTLGEKFAEVDVFDVVATVQFRLRERPTPMTPTGVISRIKWQKLVRKARQREQSQFHFEAPGWVQALESALQLAQGANLLSPFGNVVQEAHAQRRRAQWYAECDAWDAQALANAPRRLPAFAGEPPPVATRPGGNRSSHVVEGATGATSATGRGGPDSTHWLVTAASQAAMASLSPSAWRRRWLPVTGVLSLGAVTGTFIWNRFRSGGDLPESRSVDTDAPHRVPRDLRPFHHLAPQREGIELAQTAEPDTLEDMLNLVDATNAIEASANVMERHRSQAKTVIEKQMEAVLRKLEKGGKGGKGAAALGYHTALPWSAEVDVTYVTAGRSPDTRGFTFSFTEEYETKRVTVRDVAIGRHYSDEYEITGGYRRVASLRVLDDAALPLLMAVNRDDFRTELQKRDERQLSALEASGELMSEYARYVQEVFTGVLFNATSFDWERQLPPGSRAGSSMLAPHPQTVGTRTRVRVGQGPVRLISFDGEILADLLSVQQPDGNAVLLISIKHATYFWWWPGVEATLEFQEFISLHMSPIDLQRLESPLRRSRMRYQIDPGSTKSHWACAPSNREIGEAATTPSPRGPFDALYDEVSLKPYFRFETCPSLHHALWTAKVRRAHSDRDLVIVTQKVRDERRLNSVQHIVLNYVKLLGPAMIAAFKSKGRVASAIMTLAFEVGPHLTTYALLAERAKSADLEELKRIHREMSVSYAVAMMLRALNSPTLDAVADTIIGDRESTRVASAHLRSFMEAWPLVSEQRKQFADDVRAIVKSERREGALNRQPAWTIFTGIKAYRNLLTDGAQTEPMTANEQHVDRFLGAGRRQVMTQRELMRLPEGYCVALTYPDGTMFFAAVTSGSGKLLGAATDDIVGTILRRTELPVFRMERVSHDLIAFLDDGHVMCGSIKALLYVEPLGDRVPPWRQPEQSANGIWPRVPTLPTSSTSTPAPPAPPAPPELASNRAAETGSGLRSSAGRSKRALDQWGKFVDAWYARAGRLVPGGTLTGTPANRVSLPLAVASVNPMSPTPSTPSTPSTPVSLVSSSVGAPTPSPAAMVAYWNAPTFRRAFGEVVSRVTRGLLLWHLQASPVAQSAPTAQHRLILRALQDDVTFRPITVNTVRIPGVVGSIGDEGCLLLSLTTCEAIIVSGDGEGGGTSTPRVPADASEPLRRFIGKHVTDDVTERMRGQAMSVALDGVQTSDAHADNRDARRIIDDLRDRVERATQHGHTVDGGILRLTTHAVRVLPGADAEAFTAGIRSVTREVPHRASDVVYLNEPVDGPQIAPSVELAYDLGTAIREFADDVFPRTTSDESLADAIVFATRFVDPVQQCRILTRVSNDVANLIESGMGDTEFVTAMLAAGRGLGDGKFGAAFASMWEQVPGQIGACGRQTTVPQLVKLSGTRLLQQVPRGHRILARLASADDDPQGGYDDMLSLGEGRVAVATHAGTDLAPRFNLTSFDLTRVDGDIVWSDDVGAWRRDGKLFDFWIQSDTPGVFAEPIRQALETGSLNPAVLRSALLAHSSLTTLQAERAGTSGWVLGDTTTSMLEASTEIFAGYGFRDIRYRLILAWSEPDQFKPAVSFALVGTGVGETFRSWVTSGYVDRVVADLLPRRTLGNAPRLTGDICVASEVDWAYLYGDSATPCIKYVDFNSADAAVTAARTYTALPGMLPGDFIPEGTLIRVPLWSSVSP</sequence>
<name>A0A5E4SCB0_9BURK</name>
<dbReference type="OrthoDB" id="8931957at2"/>
<organism evidence="2 3">
    <name type="scientific">Pandoraea commovens</name>
    <dbReference type="NCBI Taxonomy" id="2508289"/>
    <lineage>
        <taxon>Bacteria</taxon>
        <taxon>Pseudomonadati</taxon>
        <taxon>Pseudomonadota</taxon>
        <taxon>Betaproteobacteria</taxon>
        <taxon>Burkholderiales</taxon>
        <taxon>Burkholderiaceae</taxon>
        <taxon>Pandoraea</taxon>
    </lineage>
</organism>
<dbReference type="Proteomes" id="UP000343335">
    <property type="component" value="Unassembled WGS sequence"/>
</dbReference>
<dbReference type="EMBL" id="CABPSA010000001">
    <property type="protein sequence ID" value="VVD72905.1"/>
    <property type="molecule type" value="Genomic_DNA"/>
</dbReference>
<protein>
    <submittedName>
        <fullName evidence="2">Toxin</fullName>
    </submittedName>
</protein>
<feature type="region of interest" description="Disordered" evidence="1">
    <location>
        <begin position="477"/>
        <end position="508"/>
    </location>
</feature>
<proteinExistence type="predicted"/>
<feature type="region of interest" description="Disordered" evidence="1">
    <location>
        <begin position="1"/>
        <end position="51"/>
    </location>
</feature>
<feature type="region of interest" description="Disordered" evidence="1">
    <location>
        <begin position="1268"/>
        <end position="1322"/>
    </location>
</feature>
<accession>A0A5E4SCB0</accession>
<dbReference type="RefSeq" id="WP_150662994.1">
    <property type="nucleotide sequence ID" value="NZ_CABPSA010000001.1"/>
</dbReference>
<evidence type="ECO:0000256" key="1">
    <source>
        <dbReference type="SAM" id="MobiDB-lite"/>
    </source>
</evidence>
<evidence type="ECO:0000313" key="3">
    <source>
        <dbReference type="Proteomes" id="UP000343335"/>
    </source>
</evidence>
<reference evidence="2 3" key="1">
    <citation type="submission" date="2019-08" db="EMBL/GenBank/DDBJ databases">
        <authorList>
            <person name="Peeters C."/>
        </authorList>
    </citation>
    <scope>NUCLEOTIDE SEQUENCE [LARGE SCALE GENOMIC DNA]</scope>
    <source>
        <strain evidence="2 3">LMG 31010</strain>
    </source>
</reference>
<evidence type="ECO:0000313" key="2">
    <source>
        <dbReference type="EMBL" id="VVD72905.1"/>
    </source>
</evidence>
<feature type="compositionally biased region" description="Polar residues" evidence="1">
    <location>
        <begin position="29"/>
        <end position="43"/>
    </location>
</feature>
<gene>
    <name evidence="2" type="ORF">PCO31010_00714</name>
</gene>
<dbReference type="Gene3D" id="3.10.670.10">
    <property type="entry name" value="Secreted effector protein ssei"/>
    <property type="match status" value="1"/>
</dbReference>
<feature type="compositionally biased region" description="Pro residues" evidence="1">
    <location>
        <begin position="1293"/>
        <end position="1302"/>
    </location>
</feature>